<feature type="chain" id="PRO_5037702764" evidence="1">
    <location>
        <begin position="28"/>
        <end position="148"/>
    </location>
</feature>
<dbReference type="Proteomes" id="UP000660745">
    <property type="component" value="Unassembled WGS sequence"/>
</dbReference>
<accession>A0A918E2L7</accession>
<feature type="signal peptide" evidence="1">
    <location>
        <begin position="1"/>
        <end position="27"/>
    </location>
</feature>
<comment type="caution">
    <text evidence="2">The sequence shown here is derived from an EMBL/GenBank/DDBJ whole genome shotgun (WGS) entry which is preliminary data.</text>
</comment>
<organism evidence="2 3">
    <name type="scientific">Nonomuraea glycinis</name>
    <dbReference type="NCBI Taxonomy" id="2047744"/>
    <lineage>
        <taxon>Bacteria</taxon>
        <taxon>Bacillati</taxon>
        <taxon>Actinomycetota</taxon>
        <taxon>Actinomycetes</taxon>
        <taxon>Streptosporangiales</taxon>
        <taxon>Streptosporangiaceae</taxon>
        <taxon>Nonomuraea</taxon>
    </lineage>
</organism>
<evidence type="ECO:0000256" key="1">
    <source>
        <dbReference type="SAM" id="SignalP"/>
    </source>
</evidence>
<proteinExistence type="predicted"/>
<reference evidence="2" key="2">
    <citation type="submission" date="2020-09" db="EMBL/GenBank/DDBJ databases">
        <authorList>
            <person name="Sun Q."/>
            <person name="Zhou Y."/>
        </authorList>
    </citation>
    <scope>NUCLEOTIDE SEQUENCE</scope>
    <source>
        <strain evidence="2">CGMCC 4.7430</strain>
    </source>
</reference>
<reference evidence="2" key="1">
    <citation type="journal article" date="2014" name="Int. J. Syst. Evol. Microbiol.">
        <title>Complete genome sequence of Corynebacterium casei LMG S-19264T (=DSM 44701T), isolated from a smear-ripened cheese.</title>
        <authorList>
            <consortium name="US DOE Joint Genome Institute (JGI-PGF)"/>
            <person name="Walter F."/>
            <person name="Albersmeier A."/>
            <person name="Kalinowski J."/>
            <person name="Ruckert C."/>
        </authorList>
    </citation>
    <scope>NUCLEOTIDE SEQUENCE</scope>
    <source>
        <strain evidence="2">CGMCC 4.7430</strain>
    </source>
</reference>
<dbReference type="AlphaFoldDB" id="A0A918E2L7"/>
<dbReference type="EMBL" id="BMNK01000001">
    <property type="protein sequence ID" value="GGP02151.1"/>
    <property type="molecule type" value="Genomic_DNA"/>
</dbReference>
<sequence>MRKAIRVALAGAMTLVAMGMAAPPASANNYRDYHIQVSQQMGATVKICLKAESYDEANRDYRESCTGDALVATKHDLTVQITDRHRVWLHVNVAFGESADQITLHNGYNHTLQRHVFESHWCALVGTTLIWKAECSSDSSGKEVYHWQ</sequence>
<dbReference type="RefSeq" id="WP_189137072.1">
    <property type="nucleotide sequence ID" value="NZ_BMNK01000001.1"/>
</dbReference>
<name>A0A918E2L7_9ACTN</name>
<protein>
    <submittedName>
        <fullName evidence="2">Uncharacterized protein</fullName>
    </submittedName>
</protein>
<gene>
    <name evidence="2" type="ORF">GCM10012278_08240</name>
</gene>
<keyword evidence="1" id="KW-0732">Signal</keyword>
<evidence type="ECO:0000313" key="2">
    <source>
        <dbReference type="EMBL" id="GGP02151.1"/>
    </source>
</evidence>
<evidence type="ECO:0000313" key="3">
    <source>
        <dbReference type="Proteomes" id="UP000660745"/>
    </source>
</evidence>
<keyword evidence="3" id="KW-1185">Reference proteome</keyword>